<comment type="caution">
    <text evidence="12">The sequence shown here is derived from an EMBL/GenBank/DDBJ whole genome shotgun (WGS) entry which is preliminary data.</text>
</comment>
<name>A0A9D1UCN8_9FIRM</name>
<dbReference type="GO" id="GO:0032993">
    <property type="term" value="C:protein-DNA complex"/>
    <property type="evidence" value="ECO:0007669"/>
    <property type="project" value="TreeGrafter"/>
</dbReference>
<dbReference type="InterPro" id="IPR011006">
    <property type="entry name" value="CheY-like_superfamily"/>
</dbReference>
<comment type="function">
    <text evidence="7">May play the central regulatory role in sporulation. It may be an element of the effector pathway responsible for the activation of sporulation genes in response to nutritional stress. Spo0A may act in concert with spo0H (a sigma factor) to control the expression of some genes that are critical to the sporulation process.</text>
</comment>
<dbReference type="PROSITE" id="PS51755">
    <property type="entry name" value="OMPR_PHOB"/>
    <property type="match status" value="1"/>
</dbReference>
<evidence type="ECO:0000256" key="8">
    <source>
        <dbReference type="PROSITE-ProRule" id="PRU00169"/>
    </source>
</evidence>
<evidence type="ECO:0000259" key="10">
    <source>
        <dbReference type="PROSITE" id="PS50110"/>
    </source>
</evidence>
<evidence type="ECO:0000256" key="9">
    <source>
        <dbReference type="PROSITE-ProRule" id="PRU01091"/>
    </source>
</evidence>
<keyword evidence="4" id="KW-0805">Transcription regulation</keyword>
<dbReference type="PANTHER" id="PTHR48111">
    <property type="entry name" value="REGULATOR OF RPOS"/>
    <property type="match status" value="1"/>
</dbReference>
<dbReference type="AlphaFoldDB" id="A0A9D1UCN8"/>
<evidence type="ECO:0000259" key="11">
    <source>
        <dbReference type="PROSITE" id="PS51755"/>
    </source>
</evidence>
<reference evidence="12" key="1">
    <citation type="journal article" date="2021" name="PeerJ">
        <title>Extensive microbial diversity within the chicken gut microbiome revealed by metagenomics and culture.</title>
        <authorList>
            <person name="Gilroy R."/>
            <person name="Ravi A."/>
            <person name="Getino M."/>
            <person name="Pursley I."/>
            <person name="Horton D.L."/>
            <person name="Alikhan N.F."/>
            <person name="Baker D."/>
            <person name="Gharbi K."/>
            <person name="Hall N."/>
            <person name="Watson M."/>
            <person name="Adriaenssens E.M."/>
            <person name="Foster-Nyarko E."/>
            <person name="Jarju S."/>
            <person name="Secka A."/>
            <person name="Antonio M."/>
            <person name="Oren A."/>
            <person name="Chaudhuri R.R."/>
            <person name="La Ragione R."/>
            <person name="Hildebrand F."/>
            <person name="Pallen M.J."/>
        </authorList>
    </citation>
    <scope>NUCLEOTIDE SEQUENCE</scope>
    <source>
        <strain evidence="12">CHK195-6426</strain>
    </source>
</reference>
<evidence type="ECO:0000256" key="3">
    <source>
        <dbReference type="ARBA" id="ARBA00023012"/>
    </source>
</evidence>
<dbReference type="Gene3D" id="1.10.10.10">
    <property type="entry name" value="Winged helix-like DNA-binding domain superfamily/Winged helix DNA-binding domain"/>
    <property type="match status" value="1"/>
</dbReference>
<reference evidence="12" key="2">
    <citation type="submission" date="2021-04" db="EMBL/GenBank/DDBJ databases">
        <authorList>
            <person name="Gilroy R."/>
        </authorList>
    </citation>
    <scope>NUCLEOTIDE SEQUENCE</scope>
    <source>
        <strain evidence="12">CHK195-6426</strain>
    </source>
</reference>
<dbReference type="PANTHER" id="PTHR48111:SF22">
    <property type="entry name" value="REGULATOR OF RPOS"/>
    <property type="match status" value="1"/>
</dbReference>
<evidence type="ECO:0000256" key="2">
    <source>
        <dbReference type="ARBA" id="ARBA00022553"/>
    </source>
</evidence>
<dbReference type="RefSeq" id="WP_318703900.1">
    <property type="nucleotide sequence ID" value="NZ_CALWMU010000006.1"/>
</dbReference>
<dbReference type="GO" id="GO:0000976">
    <property type="term" value="F:transcription cis-regulatory region binding"/>
    <property type="evidence" value="ECO:0007669"/>
    <property type="project" value="TreeGrafter"/>
</dbReference>
<evidence type="ECO:0000256" key="5">
    <source>
        <dbReference type="ARBA" id="ARBA00023125"/>
    </source>
</evidence>
<feature type="domain" description="OmpR/PhoB-type" evidence="11">
    <location>
        <begin position="124"/>
        <end position="222"/>
    </location>
</feature>
<feature type="DNA-binding region" description="OmpR/PhoB-type" evidence="9">
    <location>
        <begin position="124"/>
        <end position="222"/>
    </location>
</feature>
<dbReference type="EMBL" id="DXGH01000051">
    <property type="protein sequence ID" value="HIW81751.1"/>
    <property type="molecule type" value="Genomic_DNA"/>
</dbReference>
<evidence type="ECO:0000256" key="6">
    <source>
        <dbReference type="ARBA" id="ARBA00023163"/>
    </source>
</evidence>
<dbReference type="GO" id="GO:0006355">
    <property type="term" value="P:regulation of DNA-templated transcription"/>
    <property type="evidence" value="ECO:0007669"/>
    <property type="project" value="InterPro"/>
</dbReference>
<dbReference type="Gene3D" id="3.40.50.2300">
    <property type="match status" value="1"/>
</dbReference>
<keyword evidence="3" id="KW-0902">Two-component regulatory system</keyword>
<sequence>MRILLAEDERDLNRIIRQKLTSDGYGVDSCFDGLEALEHFRSITYDAAILDVMMPKMDGITLLKKIRQEGNQTPVLILTARDAVSDKVTGLDSGANDYLVKPFSFEELGARLRAMTRSAFGESSSVLAVADLTLDTATHEVKRAGREITLSAKEYALLEYLMYNKGVVLSREKIEDHIWNYDYEGGTNVVDVYISYLRKKIDSGHETKLIHTLRGRGYVLKEGL</sequence>
<dbReference type="Pfam" id="PF00072">
    <property type="entry name" value="Response_reg"/>
    <property type="match status" value="1"/>
</dbReference>
<dbReference type="Pfam" id="PF00486">
    <property type="entry name" value="Trans_reg_C"/>
    <property type="match status" value="1"/>
</dbReference>
<organism evidence="12 13">
    <name type="scientific">Candidatus Acetatifactor stercoripullorum</name>
    <dbReference type="NCBI Taxonomy" id="2838414"/>
    <lineage>
        <taxon>Bacteria</taxon>
        <taxon>Bacillati</taxon>
        <taxon>Bacillota</taxon>
        <taxon>Clostridia</taxon>
        <taxon>Lachnospirales</taxon>
        <taxon>Lachnospiraceae</taxon>
        <taxon>Acetatifactor</taxon>
    </lineage>
</organism>
<dbReference type="SMART" id="SM00448">
    <property type="entry name" value="REC"/>
    <property type="match status" value="1"/>
</dbReference>
<dbReference type="InterPro" id="IPR039420">
    <property type="entry name" value="WalR-like"/>
</dbReference>
<evidence type="ECO:0000256" key="1">
    <source>
        <dbReference type="ARBA" id="ARBA00018672"/>
    </source>
</evidence>
<evidence type="ECO:0000313" key="13">
    <source>
        <dbReference type="Proteomes" id="UP000824265"/>
    </source>
</evidence>
<evidence type="ECO:0000313" key="12">
    <source>
        <dbReference type="EMBL" id="HIW81751.1"/>
    </source>
</evidence>
<dbReference type="Proteomes" id="UP000824265">
    <property type="component" value="Unassembled WGS sequence"/>
</dbReference>
<accession>A0A9D1UCN8</accession>
<dbReference type="FunFam" id="3.40.50.2300:FF:000002">
    <property type="entry name" value="DNA-binding response regulator PhoP"/>
    <property type="match status" value="1"/>
</dbReference>
<proteinExistence type="predicted"/>
<keyword evidence="6" id="KW-0804">Transcription</keyword>
<feature type="domain" description="Response regulatory" evidence="10">
    <location>
        <begin position="2"/>
        <end position="116"/>
    </location>
</feature>
<dbReference type="Gene3D" id="6.10.250.690">
    <property type="match status" value="1"/>
</dbReference>
<dbReference type="InterPro" id="IPR001867">
    <property type="entry name" value="OmpR/PhoB-type_DNA-bd"/>
</dbReference>
<dbReference type="InterPro" id="IPR001789">
    <property type="entry name" value="Sig_transdc_resp-reg_receiver"/>
</dbReference>
<dbReference type="GO" id="GO:0000156">
    <property type="term" value="F:phosphorelay response regulator activity"/>
    <property type="evidence" value="ECO:0007669"/>
    <property type="project" value="TreeGrafter"/>
</dbReference>
<dbReference type="SMART" id="SM00862">
    <property type="entry name" value="Trans_reg_C"/>
    <property type="match status" value="1"/>
</dbReference>
<evidence type="ECO:0000256" key="4">
    <source>
        <dbReference type="ARBA" id="ARBA00023015"/>
    </source>
</evidence>
<dbReference type="CDD" id="cd00383">
    <property type="entry name" value="trans_reg_C"/>
    <property type="match status" value="1"/>
</dbReference>
<keyword evidence="2 8" id="KW-0597">Phosphoprotein</keyword>
<evidence type="ECO:0000256" key="7">
    <source>
        <dbReference type="ARBA" id="ARBA00024867"/>
    </source>
</evidence>
<feature type="modified residue" description="4-aspartylphosphate" evidence="8">
    <location>
        <position position="51"/>
    </location>
</feature>
<dbReference type="GO" id="GO:0005829">
    <property type="term" value="C:cytosol"/>
    <property type="evidence" value="ECO:0007669"/>
    <property type="project" value="TreeGrafter"/>
</dbReference>
<dbReference type="InterPro" id="IPR036388">
    <property type="entry name" value="WH-like_DNA-bd_sf"/>
</dbReference>
<dbReference type="FunFam" id="1.10.10.10:FF:000005">
    <property type="entry name" value="Two-component system response regulator"/>
    <property type="match status" value="1"/>
</dbReference>
<gene>
    <name evidence="12" type="ORF">H9742_09595</name>
</gene>
<protein>
    <recommendedName>
        <fullName evidence="1">Stage 0 sporulation protein A homolog</fullName>
    </recommendedName>
</protein>
<dbReference type="PROSITE" id="PS50110">
    <property type="entry name" value="RESPONSE_REGULATORY"/>
    <property type="match status" value="1"/>
</dbReference>
<keyword evidence="5 9" id="KW-0238">DNA-binding</keyword>
<dbReference type="SUPFAM" id="SSF52172">
    <property type="entry name" value="CheY-like"/>
    <property type="match status" value="1"/>
</dbReference>